<feature type="compositionally biased region" description="Polar residues" evidence="1">
    <location>
        <begin position="100"/>
        <end position="117"/>
    </location>
</feature>
<sequence>MPRRQRARHAREHWDARRQPKKRKSVANKPAPISWATSDAVKAGFRGGPSSPRKLTSTTSDGGNTLEPSSGYSLRRRTRGKDQRLLGTSAEKQQDEGHLCTSQDGVNSDGGTMNSWMHENASNITTLQDRIIEENIEAETTPKTRIDAATVQENRRRLRESEEMARRKAIAKYQLTNDPEVFRPFLAPFIASGEHERELGEWQWDAEVERYWRMNKTTGTKVWEPLWESFI</sequence>
<reference evidence="2 3" key="1">
    <citation type="journal article" date="2023" name="bioRxiv">
        <title>High-quality genome assemblies of four members of thePodospora anserinaspecies complex.</title>
        <authorList>
            <person name="Ament-Velasquez S.L."/>
            <person name="Vogan A.A."/>
            <person name="Wallerman O."/>
            <person name="Hartmann F."/>
            <person name="Gautier V."/>
            <person name="Silar P."/>
            <person name="Giraud T."/>
            <person name="Johannesson H."/>
        </authorList>
    </citation>
    <scope>NUCLEOTIDE SEQUENCE [LARGE SCALE GENOMIC DNA]</scope>
    <source>
        <strain evidence="2 3">CBS 411.78</strain>
    </source>
</reference>
<organism evidence="2 3">
    <name type="scientific">Podospora pseudopauciseta</name>
    <dbReference type="NCBI Taxonomy" id="2093780"/>
    <lineage>
        <taxon>Eukaryota</taxon>
        <taxon>Fungi</taxon>
        <taxon>Dikarya</taxon>
        <taxon>Ascomycota</taxon>
        <taxon>Pezizomycotina</taxon>
        <taxon>Sordariomycetes</taxon>
        <taxon>Sordariomycetidae</taxon>
        <taxon>Sordariales</taxon>
        <taxon>Podosporaceae</taxon>
        <taxon>Podospora</taxon>
    </lineage>
</organism>
<evidence type="ECO:0000313" key="3">
    <source>
        <dbReference type="Proteomes" id="UP001326199"/>
    </source>
</evidence>
<name>A0ABR0HDF8_9PEZI</name>
<accession>A0ABR0HDF8</accession>
<dbReference type="RefSeq" id="XP_062766041.1">
    <property type="nucleotide sequence ID" value="XM_062905958.1"/>
</dbReference>
<evidence type="ECO:0000256" key="1">
    <source>
        <dbReference type="SAM" id="MobiDB-lite"/>
    </source>
</evidence>
<dbReference type="EMBL" id="JAFFHB010000005">
    <property type="protein sequence ID" value="KAK4666075.1"/>
    <property type="molecule type" value="Genomic_DNA"/>
</dbReference>
<keyword evidence="3" id="KW-1185">Reference proteome</keyword>
<dbReference type="GeneID" id="87926068"/>
<comment type="caution">
    <text evidence="2">The sequence shown here is derived from an EMBL/GenBank/DDBJ whole genome shotgun (WGS) entry which is preliminary data.</text>
</comment>
<feature type="compositionally biased region" description="Basic residues" evidence="1">
    <location>
        <begin position="1"/>
        <end position="11"/>
    </location>
</feature>
<proteinExistence type="predicted"/>
<feature type="compositionally biased region" description="Polar residues" evidence="1">
    <location>
        <begin position="53"/>
        <end position="72"/>
    </location>
</feature>
<feature type="region of interest" description="Disordered" evidence="1">
    <location>
        <begin position="1"/>
        <end position="117"/>
    </location>
</feature>
<gene>
    <name evidence="2" type="ORF">QC763_0069070</name>
</gene>
<evidence type="ECO:0000313" key="2">
    <source>
        <dbReference type="EMBL" id="KAK4666075.1"/>
    </source>
</evidence>
<dbReference type="Proteomes" id="UP001326199">
    <property type="component" value="Unassembled WGS sequence"/>
</dbReference>
<protein>
    <submittedName>
        <fullName evidence="2">Uncharacterized protein</fullName>
    </submittedName>
</protein>